<comment type="subcellular location">
    <subcellularLocation>
        <location evidence="1">Cytoplasm</location>
        <location evidence="1">Cytoskeleton</location>
        <location evidence="1">Microtubule organizing center</location>
        <location evidence="1">Centrosome</location>
    </subcellularLocation>
</comment>
<dbReference type="InterPro" id="IPR001611">
    <property type="entry name" value="Leu-rich_rpt"/>
</dbReference>
<organism evidence="6 7">
    <name type="scientific">Cloeon dipterum</name>
    <dbReference type="NCBI Taxonomy" id="197152"/>
    <lineage>
        <taxon>Eukaryota</taxon>
        <taxon>Metazoa</taxon>
        <taxon>Ecdysozoa</taxon>
        <taxon>Arthropoda</taxon>
        <taxon>Hexapoda</taxon>
        <taxon>Insecta</taxon>
        <taxon>Pterygota</taxon>
        <taxon>Palaeoptera</taxon>
        <taxon>Ephemeroptera</taxon>
        <taxon>Pisciforma</taxon>
        <taxon>Baetidae</taxon>
        <taxon>Cloeon</taxon>
    </lineage>
</organism>
<dbReference type="OrthoDB" id="8436363at2759"/>
<dbReference type="PANTHER" id="PTHR23170">
    <property type="entry name" value="NY-REN-58 ANTIGEN"/>
    <property type="match status" value="1"/>
</dbReference>
<accession>A0A8S1CJ09</accession>
<evidence type="ECO:0000313" key="6">
    <source>
        <dbReference type="EMBL" id="CAB3368301.1"/>
    </source>
</evidence>
<dbReference type="PANTHER" id="PTHR23170:SF3">
    <property type="entry name" value="LEUCINE-RICH REPEAT-CONTAINING PROTEIN 45"/>
    <property type="match status" value="1"/>
</dbReference>
<keyword evidence="2" id="KW-0963">Cytoplasm</keyword>
<evidence type="ECO:0000256" key="4">
    <source>
        <dbReference type="ARBA" id="ARBA00023212"/>
    </source>
</evidence>
<evidence type="ECO:0000256" key="5">
    <source>
        <dbReference type="SAM" id="Coils"/>
    </source>
</evidence>
<keyword evidence="3 5" id="KW-0175">Coiled coil</keyword>
<dbReference type="Pfam" id="PF13516">
    <property type="entry name" value="LRR_6"/>
    <property type="match status" value="3"/>
</dbReference>
<dbReference type="SMART" id="SM00368">
    <property type="entry name" value="LRR_RI"/>
    <property type="match status" value="3"/>
</dbReference>
<dbReference type="Gene3D" id="3.80.10.10">
    <property type="entry name" value="Ribonuclease Inhibitor"/>
    <property type="match status" value="2"/>
</dbReference>
<dbReference type="EMBL" id="CADEPI010000037">
    <property type="protein sequence ID" value="CAB3368301.1"/>
    <property type="molecule type" value="Genomic_DNA"/>
</dbReference>
<dbReference type="GO" id="GO:0005813">
    <property type="term" value="C:centrosome"/>
    <property type="evidence" value="ECO:0007669"/>
    <property type="project" value="UniProtKB-SubCell"/>
</dbReference>
<feature type="coiled-coil region" evidence="5">
    <location>
        <begin position="579"/>
        <end position="617"/>
    </location>
</feature>
<proteinExistence type="predicted"/>
<evidence type="ECO:0008006" key="8">
    <source>
        <dbReference type="Google" id="ProtNLM"/>
    </source>
</evidence>
<dbReference type="Proteomes" id="UP000494165">
    <property type="component" value="Unassembled WGS sequence"/>
</dbReference>
<keyword evidence="4" id="KW-0206">Cytoskeleton</keyword>
<reference evidence="6 7" key="1">
    <citation type="submission" date="2020-04" db="EMBL/GenBank/DDBJ databases">
        <authorList>
            <person name="Alioto T."/>
            <person name="Alioto T."/>
            <person name="Gomez Garrido J."/>
        </authorList>
    </citation>
    <scope>NUCLEOTIDE SEQUENCE [LARGE SCALE GENOMIC DNA]</scope>
</reference>
<protein>
    <recommendedName>
        <fullName evidence="8">Leucine-rich repeat-containing protein 45</fullName>
    </recommendedName>
</protein>
<dbReference type="InterPro" id="IPR032675">
    <property type="entry name" value="LRR_dom_sf"/>
</dbReference>
<feature type="coiled-coil region" evidence="5">
    <location>
        <begin position="338"/>
        <end position="540"/>
    </location>
</feature>
<evidence type="ECO:0000256" key="3">
    <source>
        <dbReference type="ARBA" id="ARBA00023054"/>
    </source>
</evidence>
<keyword evidence="7" id="KW-1185">Reference proteome</keyword>
<sequence length="654" mass="74133">MDPWRTHEEKASNKSLFHKSLAFDAVLNLNFFNSLMRKMSGLRAEYQELCNQFDLEPEASVEKALKNANTSACLTFQGDTTLSATTCQILAKIISSTHALIKLDFSNCMLPSAGVVDLLCGLKKNKSVRELDMSSNNLQADSALHLGNYLRHNKTLERLFLQWNSLGQSKETFAIFSEAIGANQSLQELDLRNNSLTAVSTEDLAFAIKSNKSLKTVDLRWNTLGPGDGRSLLHAVQDSPQLTSIQLDGNLFTADMILTIELAASHNADMMQLAREWEARCDILSKHTAQLEKRDGKRSSGVRFLLQQQGQKINTMNKEQRNEMIKAEEQLFVNKKRMETMESLILDKEDQIETLQEMNKSLQQDKDMESTELGEQLGLVREQLFSAQSLIQTLKMKIQELEAEKKGLQLENSHLKDSMSLHNTNCEDVIKAAEERAKSAIHKARQEKTEIEEEIKKMQRSYEDKLRKINELRADLETRIQSQNQSHLEALTNLKKNMLDKEEKNLDNWASEKAELQSAVDKCRSKIDSLQKDMQLKAEEAAKMSLTISELQQVVSREQDKNLTLVEKLEDSANRKREAESLKAQIALVQSELFSLREEKDSQIKQLTELLSSQEKHYAELRFGEAQRTGILCSAVTQYITQVGATVGSSENIL</sequence>
<comment type="caution">
    <text evidence="6">The sequence shown here is derived from an EMBL/GenBank/DDBJ whole genome shotgun (WGS) entry which is preliminary data.</text>
</comment>
<evidence type="ECO:0000256" key="2">
    <source>
        <dbReference type="ARBA" id="ARBA00022490"/>
    </source>
</evidence>
<evidence type="ECO:0000256" key="1">
    <source>
        <dbReference type="ARBA" id="ARBA00004300"/>
    </source>
</evidence>
<gene>
    <name evidence="6" type="ORF">CLODIP_2_CD06826</name>
</gene>
<dbReference type="AlphaFoldDB" id="A0A8S1CJ09"/>
<name>A0A8S1CJ09_9INSE</name>
<dbReference type="SUPFAM" id="SSF52047">
    <property type="entry name" value="RNI-like"/>
    <property type="match status" value="1"/>
</dbReference>
<evidence type="ECO:0000313" key="7">
    <source>
        <dbReference type="Proteomes" id="UP000494165"/>
    </source>
</evidence>
<dbReference type="InterPro" id="IPR052116">
    <property type="entry name" value="Centro_Cilium_Assembly"/>
</dbReference>